<reference evidence="7" key="1">
    <citation type="submission" date="2022-11" db="EMBL/GenBank/DDBJ databases">
        <authorList>
            <person name="Petersen C."/>
        </authorList>
    </citation>
    <scope>NUCLEOTIDE SEQUENCE</scope>
    <source>
        <strain evidence="7">IBT 30069</strain>
    </source>
</reference>
<comment type="subcellular location">
    <subcellularLocation>
        <location evidence="1">Membrane</location>
        <topology evidence="1">Multi-pass membrane protein</topology>
    </subcellularLocation>
</comment>
<feature type="transmembrane region" description="Helical" evidence="6">
    <location>
        <begin position="490"/>
        <end position="513"/>
    </location>
</feature>
<keyword evidence="8" id="KW-1185">Reference proteome</keyword>
<reference evidence="7" key="2">
    <citation type="journal article" date="2023" name="IMA Fungus">
        <title>Comparative genomic study of the Penicillium genus elucidates a diverse pangenome and 15 lateral gene transfer events.</title>
        <authorList>
            <person name="Petersen C."/>
            <person name="Sorensen T."/>
            <person name="Nielsen M.R."/>
            <person name="Sondergaard T.E."/>
            <person name="Sorensen J.L."/>
            <person name="Fitzpatrick D.A."/>
            <person name="Frisvad J.C."/>
            <person name="Nielsen K.L."/>
        </authorList>
    </citation>
    <scope>NUCLEOTIDE SEQUENCE</scope>
    <source>
        <strain evidence="7">IBT 30069</strain>
    </source>
</reference>
<keyword evidence="3 6" id="KW-1133">Transmembrane helix</keyword>
<feature type="transmembrane region" description="Helical" evidence="6">
    <location>
        <begin position="429"/>
        <end position="450"/>
    </location>
</feature>
<dbReference type="Proteomes" id="UP001149165">
    <property type="component" value="Unassembled WGS sequence"/>
</dbReference>
<feature type="region of interest" description="Disordered" evidence="5">
    <location>
        <begin position="1"/>
        <end position="56"/>
    </location>
</feature>
<dbReference type="GO" id="GO:0016020">
    <property type="term" value="C:membrane"/>
    <property type="evidence" value="ECO:0007669"/>
    <property type="project" value="UniProtKB-SubCell"/>
</dbReference>
<keyword evidence="2 6" id="KW-0812">Transmembrane</keyword>
<feature type="transmembrane region" description="Helical" evidence="6">
    <location>
        <begin position="136"/>
        <end position="153"/>
    </location>
</feature>
<evidence type="ECO:0000256" key="3">
    <source>
        <dbReference type="ARBA" id="ARBA00022989"/>
    </source>
</evidence>
<evidence type="ECO:0000313" key="7">
    <source>
        <dbReference type="EMBL" id="KAJ5113877.1"/>
    </source>
</evidence>
<protein>
    <recommendedName>
        <fullName evidence="9">Major facilitator superfamily (MFS) profile domain-containing protein</fullName>
    </recommendedName>
</protein>
<feature type="transmembrane region" description="Helical" evidence="6">
    <location>
        <begin position="64"/>
        <end position="83"/>
    </location>
</feature>
<feature type="compositionally biased region" description="Basic and acidic residues" evidence="5">
    <location>
        <begin position="46"/>
        <end position="56"/>
    </location>
</feature>
<dbReference type="SUPFAM" id="SSF103473">
    <property type="entry name" value="MFS general substrate transporter"/>
    <property type="match status" value="1"/>
</dbReference>
<dbReference type="Gene3D" id="1.20.1250.20">
    <property type="entry name" value="MFS general substrate transporter like domains"/>
    <property type="match status" value="1"/>
</dbReference>
<evidence type="ECO:0000313" key="8">
    <source>
        <dbReference type="Proteomes" id="UP001149165"/>
    </source>
</evidence>
<dbReference type="InterPro" id="IPR011701">
    <property type="entry name" value="MFS"/>
</dbReference>
<dbReference type="OrthoDB" id="3026777at2759"/>
<evidence type="ECO:0000256" key="4">
    <source>
        <dbReference type="ARBA" id="ARBA00023136"/>
    </source>
</evidence>
<name>A0A9W9G8C9_9EURO</name>
<proteinExistence type="predicted"/>
<dbReference type="Pfam" id="PF07690">
    <property type="entry name" value="MFS_1"/>
    <property type="match status" value="1"/>
</dbReference>
<feature type="transmembrane region" description="Helical" evidence="6">
    <location>
        <begin position="165"/>
        <end position="186"/>
    </location>
</feature>
<sequence>MENDQLLARGETNQSSVHTRRRTGYSTLEVHNEPMLASDNEWPEDEQPKDNDADTRPRWRQPTIYWLLPFVLLYTVGFGGLTVPKINLTTDLICRDYFADKNVHNPNPSYIPIVPGENNPRCRTPEVQSKVAQFELYMNLIMGTFAALVSPRLGRLSDSYGRTKIIALCGFGTACSELITCIVGTWSDKLPVNLLLLGSLLDGLSGSLTGAQVILHSYATDCTTPERRSVAFGLFHGALFLGVAAGPSAAAYIIYKTGTPLIAFYLGTLLHLIFAFSALFIIPESLSKASQFAARARDSLKSAGESTGFQLSNLNPKNLFTPLAILYPPVGHPSVLFPNRKGASPALRRNIVMLAMMDTVIFGVALGAVQVIVMYARYSFGWGDVDTSLYVAFVGSIRTIVLFVILPLTSWYFRKPSEHDGKIHGCDEFDILIIQVSTVLDILGFIGYALSRTGTVWVISGTIACLGSMGPPTIQSAITKHVHPNEVGQLLGATGLLHALARVVAPTVLNLLYSLTVGPFPQAVFIALSATFGSVFLLSFFIRPHVSLDDEPERDVAVEANEEDEDERDPFLLTS</sequence>
<organism evidence="7 8">
    <name type="scientific">Penicillium angulare</name>
    <dbReference type="NCBI Taxonomy" id="116970"/>
    <lineage>
        <taxon>Eukaryota</taxon>
        <taxon>Fungi</taxon>
        <taxon>Dikarya</taxon>
        <taxon>Ascomycota</taxon>
        <taxon>Pezizomycotina</taxon>
        <taxon>Eurotiomycetes</taxon>
        <taxon>Eurotiomycetidae</taxon>
        <taxon>Eurotiales</taxon>
        <taxon>Aspergillaceae</taxon>
        <taxon>Penicillium</taxon>
    </lineage>
</organism>
<dbReference type="PANTHER" id="PTHR23507">
    <property type="entry name" value="ZGC:174356"/>
    <property type="match status" value="1"/>
</dbReference>
<dbReference type="GO" id="GO:0022857">
    <property type="term" value="F:transmembrane transporter activity"/>
    <property type="evidence" value="ECO:0007669"/>
    <property type="project" value="InterPro"/>
</dbReference>
<feature type="transmembrane region" description="Helical" evidence="6">
    <location>
        <begin position="261"/>
        <end position="282"/>
    </location>
</feature>
<dbReference type="AlphaFoldDB" id="A0A9W9G8C9"/>
<dbReference type="EMBL" id="JAPQKH010000002">
    <property type="protein sequence ID" value="KAJ5113877.1"/>
    <property type="molecule type" value="Genomic_DNA"/>
</dbReference>
<comment type="caution">
    <text evidence="7">The sequence shown here is derived from an EMBL/GenBank/DDBJ whole genome shotgun (WGS) entry which is preliminary data.</text>
</comment>
<keyword evidence="4 6" id="KW-0472">Membrane</keyword>
<accession>A0A9W9G8C9</accession>
<evidence type="ECO:0000256" key="6">
    <source>
        <dbReference type="SAM" id="Phobius"/>
    </source>
</evidence>
<evidence type="ECO:0000256" key="1">
    <source>
        <dbReference type="ARBA" id="ARBA00004141"/>
    </source>
</evidence>
<feature type="region of interest" description="Disordered" evidence="5">
    <location>
        <begin position="553"/>
        <end position="575"/>
    </location>
</feature>
<feature type="transmembrane region" description="Helical" evidence="6">
    <location>
        <begin position="456"/>
        <end position="478"/>
    </location>
</feature>
<gene>
    <name evidence="7" type="ORF">N7456_002411</name>
</gene>
<feature type="transmembrane region" description="Helical" evidence="6">
    <location>
        <begin position="388"/>
        <end position="408"/>
    </location>
</feature>
<evidence type="ECO:0000256" key="5">
    <source>
        <dbReference type="SAM" id="MobiDB-lite"/>
    </source>
</evidence>
<feature type="transmembrane region" description="Helical" evidence="6">
    <location>
        <begin position="519"/>
        <end position="542"/>
    </location>
</feature>
<evidence type="ECO:0000256" key="2">
    <source>
        <dbReference type="ARBA" id="ARBA00022692"/>
    </source>
</evidence>
<evidence type="ECO:0008006" key="9">
    <source>
        <dbReference type="Google" id="ProtNLM"/>
    </source>
</evidence>
<dbReference type="PANTHER" id="PTHR23507:SF40">
    <property type="entry name" value="TETRACYCLINE-EFFLUX TRANSPORTER"/>
    <property type="match status" value="1"/>
</dbReference>
<feature type="transmembrane region" description="Helical" evidence="6">
    <location>
        <begin position="230"/>
        <end position="255"/>
    </location>
</feature>
<dbReference type="InterPro" id="IPR036259">
    <property type="entry name" value="MFS_trans_sf"/>
</dbReference>
<feature type="transmembrane region" description="Helical" evidence="6">
    <location>
        <begin position="351"/>
        <end position="376"/>
    </location>
</feature>